<comment type="caution">
    <text evidence="2">The sequence shown here is derived from an EMBL/GenBank/DDBJ whole genome shotgun (WGS) entry which is preliminary data.</text>
</comment>
<proteinExistence type="predicted"/>
<accession>A0ABR4PK98</accession>
<keyword evidence="3" id="KW-1185">Reference proteome</keyword>
<evidence type="ECO:0000313" key="2">
    <source>
        <dbReference type="EMBL" id="KAL3423719.1"/>
    </source>
</evidence>
<sequence>MLRYAPRTVASTARAFTTSTRHGKIIPEATQTTPGKRPETVTDKAKDKAAEVAGNKATGKDKPLLNKDGAVGKEFKKDGAIGSIGEKVGGPFASDGAVGKNFNPDGAIGGTVHEELGKK</sequence>
<evidence type="ECO:0000256" key="1">
    <source>
        <dbReference type="SAM" id="MobiDB-lite"/>
    </source>
</evidence>
<reference evidence="2 3" key="1">
    <citation type="submission" date="2024-06" db="EMBL/GenBank/DDBJ databases">
        <title>Complete genome of Phlyctema vagabunda strain 19-DSS-EL-015.</title>
        <authorList>
            <person name="Fiorenzani C."/>
        </authorList>
    </citation>
    <scope>NUCLEOTIDE SEQUENCE [LARGE SCALE GENOMIC DNA]</scope>
    <source>
        <strain evidence="2 3">19-DSS-EL-015</strain>
    </source>
</reference>
<name>A0ABR4PK98_9HELO</name>
<dbReference type="EMBL" id="JBFCZG010000004">
    <property type="protein sequence ID" value="KAL3423719.1"/>
    <property type="molecule type" value="Genomic_DNA"/>
</dbReference>
<gene>
    <name evidence="2" type="ORF">PVAG01_05466</name>
</gene>
<evidence type="ECO:0000313" key="3">
    <source>
        <dbReference type="Proteomes" id="UP001629113"/>
    </source>
</evidence>
<protein>
    <submittedName>
        <fullName evidence="2">Uncharacterized protein</fullName>
    </submittedName>
</protein>
<feature type="region of interest" description="Disordered" evidence="1">
    <location>
        <begin position="25"/>
        <end position="65"/>
    </location>
</feature>
<feature type="compositionally biased region" description="Basic and acidic residues" evidence="1">
    <location>
        <begin position="36"/>
        <end position="50"/>
    </location>
</feature>
<dbReference type="Proteomes" id="UP001629113">
    <property type="component" value="Unassembled WGS sequence"/>
</dbReference>
<feature type="region of interest" description="Disordered" evidence="1">
    <location>
        <begin position="97"/>
        <end position="119"/>
    </location>
</feature>
<organism evidence="2 3">
    <name type="scientific">Phlyctema vagabunda</name>
    <dbReference type="NCBI Taxonomy" id="108571"/>
    <lineage>
        <taxon>Eukaryota</taxon>
        <taxon>Fungi</taxon>
        <taxon>Dikarya</taxon>
        <taxon>Ascomycota</taxon>
        <taxon>Pezizomycotina</taxon>
        <taxon>Leotiomycetes</taxon>
        <taxon>Helotiales</taxon>
        <taxon>Dermateaceae</taxon>
        <taxon>Phlyctema</taxon>
    </lineage>
</organism>